<organism evidence="1">
    <name type="scientific">Anguilla anguilla</name>
    <name type="common">European freshwater eel</name>
    <name type="synonym">Muraena anguilla</name>
    <dbReference type="NCBI Taxonomy" id="7936"/>
    <lineage>
        <taxon>Eukaryota</taxon>
        <taxon>Metazoa</taxon>
        <taxon>Chordata</taxon>
        <taxon>Craniata</taxon>
        <taxon>Vertebrata</taxon>
        <taxon>Euteleostomi</taxon>
        <taxon>Actinopterygii</taxon>
        <taxon>Neopterygii</taxon>
        <taxon>Teleostei</taxon>
        <taxon>Anguilliformes</taxon>
        <taxon>Anguillidae</taxon>
        <taxon>Anguilla</taxon>
    </lineage>
</organism>
<dbReference type="EMBL" id="GBXM01076540">
    <property type="protein sequence ID" value="JAH32037.1"/>
    <property type="molecule type" value="Transcribed_RNA"/>
</dbReference>
<proteinExistence type="predicted"/>
<accession>A0A0E9SXE0</accession>
<evidence type="ECO:0000313" key="1">
    <source>
        <dbReference type="EMBL" id="JAH45956.1"/>
    </source>
</evidence>
<reference evidence="1" key="2">
    <citation type="journal article" date="2015" name="Fish Shellfish Immunol.">
        <title>Early steps in the European eel (Anguilla anguilla)-Vibrio vulnificus interaction in the gills: Role of the RtxA13 toxin.</title>
        <authorList>
            <person name="Callol A."/>
            <person name="Pajuelo D."/>
            <person name="Ebbesson L."/>
            <person name="Teles M."/>
            <person name="MacKenzie S."/>
            <person name="Amaro C."/>
        </authorList>
    </citation>
    <scope>NUCLEOTIDE SEQUENCE</scope>
</reference>
<name>A0A0E9SXE0_ANGAN</name>
<protein>
    <submittedName>
        <fullName evidence="1">Uncharacterized protein</fullName>
    </submittedName>
</protein>
<reference evidence="1" key="1">
    <citation type="submission" date="2014-11" db="EMBL/GenBank/DDBJ databases">
        <authorList>
            <person name="Amaro Gonzalez C."/>
        </authorList>
    </citation>
    <scope>NUCLEOTIDE SEQUENCE</scope>
</reference>
<sequence length="62" mass="6611">MDVRTPLASISLLCDYCSVTKNKNISIIISTAAHRTLLVSSIVIVSMAVNKSGCASRILIAF</sequence>
<dbReference type="EMBL" id="GBXM01062621">
    <property type="protein sequence ID" value="JAH45956.1"/>
    <property type="molecule type" value="Transcribed_RNA"/>
</dbReference>
<dbReference type="AlphaFoldDB" id="A0A0E9SXE0"/>